<dbReference type="EMBL" id="FZQP02002214">
    <property type="protein sequence ID" value="VVC95020.1"/>
    <property type="molecule type" value="Genomic_DNA"/>
</dbReference>
<name>A0A5E4QCM0_9NEOP</name>
<reference evidence="1 2" key="1">
    <citation type="submission" date="2017-07" db="EMBL/GenBank/DDBJ databases">
        <authorList>
            <person name="Talla V."/>
            <person name="Backstrom N."/>
        </authorList>
    </citation>
    <scope>NUCLEOTIDE SEQUENCE [LARGE SCALE GENOMIC DNA]</scope>
</reference>
<protein>
    <submittedName>
        <fullName evidence="1">Uncharacterized protein</fullName>
    </submittedName>
</protein>
<sequence>MQIGSTCSTCARAAPLSRPTFASASAHTPGTSTCDCGETSRRSLKISRSRARRANSMTWTRPTSTKVNWLTSRSRRCSVR</sequence>
<dbReference type="Proteomes" id="UP000324832">
    <property type="component" value="Unassembled WGS sequence"/>
</dbReference>
<accession>A0A5E4QCM0</accession>
<dbReference type="AlphaFoldDB" id="A0A5E4QCM0"/>
<keyword evidence="2" id="KW-1185">Reference proteome</keyword>
<proteinExistence type="predicted"/>
<evidence type="ECO:0000313" key="1">
    <source>
        <dbReference type="EMBL" id="VVC95020.1"/>
    </source>
</evidence>
<evidence type="ECO:0000313" key="2">
    <source>
        <dbReference type="Proteomes" id="UP000324832"/>
    </source>
</evidence>
<gene>
    <name evidence="1" type="ORF">LSINAPIS_LOCUS6832</name>
</gene>
<organism evidence="1 2">
    <name type="scientific">Leptidea sinapis</name>
    <dbReference type="NCBI Taxonomy" id="189913"/>
    <lineage>
        <taxon>Eukaryota</taxon>
        <taxon>Metazoa</taxon>
        <taxon>Ecdysozoa</taxon>
        <taxon>Arthropoda</taxon>
        <taxon>Hexapoda</taxon>
        <taxon>Insecta</taxon>
        <taxon>Pterygota</taxon>
        <taxon>Neoptera</taxon>
        <taxon>Endopterygota</taxon>
        <taxon>Lepidoptera</taxon>
        <taxon>Glossata</taxon>
        <taxon>Ditrysia</taxon>
        <taxon>Papilionoidea</taxon>
        <taxon>Pieridae</taxon>
        <taxon>Dismorphiinae</taxon>
        <taxon>Leptidea</taxon>
    </lineage>
</organism>